<dbReference type="EMBL" id="NKXS01003630">
    <property type="protein sequence ID" value="PIN09027.1"/>
    <property type="molecule type" value="Genomic_DNA"/>
</dbReference>
<sequence length="491" mass="56839">MLCSTLISLLLTAVAVEAWRFLNWIWFQPKRMEKILRSQGLKGNSYRFLFGDAKETALIYKESYSKPIGINDDIGPRVMPFISKTLETFGDRSFMWVGPRPLVFIMDEELMKVVMNKHTSFHKSFKISNPIFRRLVGGLIRFEGEKWNKNRKKLNPLFHLDKLRDMVSTMQKLCEEILDEWSNKVPTNGSPGDIDVFPYLPDYTGSVVKRTFSIISELTLLANQAQPFSIPGEQYLPTKKYRRANAIENELTHTFTNMIQERLKKRNTREINGELDLFDMFLDELNEVDTKDKKDHAMVIHEIIQQCKLFFMGGYETSSNLVTWTIIMLAVHKDWQDRAREEVLQVLGNKNKMNADDLGQLKILNMVVHEVLCLYPPSIEVSRVVEEETSLGEFYLPKGTMLMLPVILLHRNPKIWGKDVLEFKPERFAEGVLKAANGHASFIPFGWGVRNCIRANLAVWETKVFVTLFLRRFSFEISPTYAHGPLVSLNM</sequence>
<organism evidence="13 14">
    <name type="scientific">Handroanthus impetiginosus</name>
    <dbReference type="NCBI Taxonomy" id="429701"/>
    <lineage>
        <taxon>Eukaryota</taxon>
        <taxon>Viridiplantae</taxon>
        <taxon>Streptophyta</taxon>
        <taxon>Embryophyta</taxon>
        <taxon>Tracheophyta</taxon>
        <taxon>Spermatophyta</taxon>
        <taxon>Magnoliopsida</taxon>
        <taxon>eudicotyledons</taxon>
        <taxon>Gunneridae</taxon>
        <taxon>Pentapetalae</taxon>
        <taxon>asterids</taxon>
        <taxon>lamiids</taxon>
        <taxon>Lamiales</taxon>
        <taxon>Bignoniaceae</taxon>
        <taxon>Crescentiina</taxon>
        <taxon>Tabebuia alliance</taxon>
        <taxon>Handroanthus</taxon>
    </lineage>
</organism>
<comment type="cofactor">
    <cofactor evidence="11">
        <name>heme</name>
        <dbReference type="ChEBI" id="CHEBI:30413"/>
    </cofactor>
</comment>
<dbReference type="GO" id="GO:0020037">
    <property type="term" value="F:heme binding"/>
    <property type="evidence" value="ECO:0007669"/>
    <property type="project" value="InterPro"/>
</dbReference>
<dbReference type="SUPFAM" id="SSF48264">
    <property type="entry name" value="Cytochrome P450"/>
    <property type="match status" value="1"/>
</dbReference>
<feature type="chain" id="PRO_5013876771" evidence="12">
    <location>
        <begin position="19"/>
        <end position="491"/>
    </location>
</feature>
<comment type="caution">
    <text evidence="13">The sequence shown here is derived from an EMBL/GenBank/DDBJ whole genome shotgun (WGS) entry which is preliminary data.</text>
</comment>
<dbReference type="PRINTS" id="PR00463">
    <property type="entry name" value="EP450I"/>
</dbReference>
<feature type="signal peptide" evidence="12">
    <location>
        <begin position="1"/>
        <end position="18"/>
    </location>
</feature>
<evidence type="ECO:0000256" key="1">
    <source>
        <dbReference type="ARBA" id="ARBA00004167"/>
    </source>
</evidence>
<dbReference type="InterPro" id="IPR036396">
    <property type="entry name" value="Cyt_P450_sf"/>
</dbReference>
<accession>A0A2G9GUR9</accession>
<dbReference type="PANTHER" id="PTHR24282:SF273">
    <property type="entry name" value="CYTOCHROME P450 CYP72A219-LIKE"/>
    <property type="match status" value="1"/>
</dbReference>
<keyword evidence="9" id="KW-0503">Monooxygenase</keyword>
<evidence type="ECO:0000256" key="8">
    <source>
        <dbReference type="ARBA" id="ARBA00023004"/>
    </source>
</evidence>
<keyword evidence="8 11" id="KW-0408">Iron</keyword>
<keyword evidence="10" id="KW-0472">Membrane</keyword>
<evidence type="ECO:0000256" key="4">
    <source>
        <dbReference type="ARBA" id="ARBA00022692"/>
    </source>
</evidence>
<dbReference type="InterPro" id="IPR001128">
    <property type="entry name" value="Cyt_P450"/>
</dbReference>
<gene>
    <name evidence="13" type="ORF">CDL12_18390</name>
</gene>
<evidence type="ECO:0000256" key="11">
    <source>
        <dbReference type="PIRSR" id="PIRSR602401-1"/>
    </source>
</evidence>
<dbReference type="GO" id="GO:0016020">
    <property type="term" value="C:membrane"/>
    <property type="evidence" value="ECO:0007669"/>
    <property type="project" value="UniProtKB-SubCell"/>
</dbReference>
<dbReference type="InterPro" id="IPR050665">
    <property type="entry name" value="Cytochrome_P450_Monooxygen"/>
</dbReference>
<feature type="binding site" description="axial binding residue" evidence="11">
    <location>
        <position position="452"/>
    </location>
    <ligand>
        <name>heme</name>
        <dbReference type="ChEBI" id="CHEBI:30413"/>
    </ligand>
    <ligandPart>
        <name>Fe</name>
        <dbReference type="ChEBI" id="CHEBI:18248"/>
    </ligandPart>
</feature>
<dbReference type="PRINTS" id="PR00385">
    <property type="entry name" value="P450"/>
</dbReference>
<keyword evidence="7 13" id="KW-0560">Oxidoreductase</keyword>
<evidence type="ECO:0000256" key="10">
    <source>
        <dbReference type="ARBA" id="ARBA00023136"/>
    </source>
</evidence>
<keyword evidence="4" id="KW-0812">Transmembrane</keyword>
<keyword evidence="14" id="KW-1185">Reference proteome</keyword>
<proteinExistence type="inferred from homology"/>
<name>A0A2G9GUR9_9LAMI</name>
<dbReference type="Proteomes" id="UP000231279">
    <property type="component" value="Unassembled WGS sequence"/>
</dbReference>
<dbReference type="AlphaFoldDB" id="A0A2G9GUR9"/>
<dbReference type="EC" id="1.3.3.9" evidence="13"/>
<dbReference type="OrthoDB" id="1470350at2759"/>
<evidence type="ECO:0000256" key="12">
    <source>
        <dbReference type="SAM" id="SignalP"/>
    </source>
</evidence>
<dbReference type="STRING" id="429701.A0A2G9GUR9"/>
<dbReference type="InterPro" id="IPR002401">
    <property type="entry name" value="Cyt_P450_E_grp-I"/>
</dbReference>
<evidence type="ECO:0000256" key="2">
    <source>
        <dbReference type="ARBA" id="ARBA00010617"/>
    </source>
</evidence>
<dbReference type="GO" id="GO:0016705">
    <property type="term" value="F:oxidoreductase activity, acting on paired donors, with incorporation or reduction of molecular oxygen"/>
    <property type="evidence" value="ECO:0007669"/>
    <property type="project" value="InterPro"/>
</dbReference>
<keyword evidence="5 11" id="KW-0479">Metal-binding</keyword>
<dbReference type="GO" id="GO:0005506">
    <property type="term" value="F:iron ion binding"/>
    <property type="evidence" value="ECO:0007669"/>
    <property type="project" value="InterPro"/>
</dbReference>
<comment type="subcellular location">
    <subcellularLocation>
        <location evidence="1">Membrane</location>
        <topology evidence="1">Single-pass membrane protein</topology>
    </subcellularLocation>
</comment>
<evidence type="ECO:0000256" key="9">
    <source>
        <dbReference type="ARBA" id="ARBA00023033"/>
    </source>
</evidence>
<evidence type="ECO:0000256" key="3">
    <source>
        <dbReference type="ARBA" id="ARBA00022617"/>
    </source>
</evidence>
<dbReference type="PANTHER" id="PTHR24282">
    <property type="entry name" value="CYTOCHROME P450 FAMILY MEMBER"/>
    <property type="match status" value="1"/>
</dbReference>
<evidence type="ECO:0000256" key="6">
    <source>
        <dbReference type="ARBA" id="ARBA00022989"/>
    </source>
</evidence>
<dbReference type="Gene3D" id="1.10.630.10">
    <property type="entry name" value="Cytochrome P450"/>
    <property type="match status" value="1"/>
</dbReference>
<dbReference type="GO" id="GO:0004497">
    <property type="term" value="F:monooxygenase activity"/>
    <property type="evidence" value="ECO:0007669"/>
    <property type="project" value="UniProtKB-KW"/>
</dbReference>
<keyword evidence="3 11" id="KW-0349">Heme</keyword>
<reference evidence="14" key="1">
    <citation type="journal article" date="2018" name="Gigascience">
        <title>Genome assembly of the Pink Ipe (Handroanthus impetiginosus, Bignoniaceae), a highly valued, ecologically keystone Neotropical timber forest tree.</title>
        <authorList>
            <person name="Silva-Junior O.B."/>
            <person name="Grattapaglia D."/>
            <person name="Novaes E."/>
            <person name="Collevatti R.G."/>
        </authorList>
    </citation>
    <scope>NUCLEOTIDE SEQUENCE [LARGE SCALE GENOMIC DNA]</scope>
    <source>
        <strain evidence="14">cv. UFG-1</strain>
    </source>
</reference>
<keyword evidence="12" id="KW-0732">Signal</keyword>
<evidence type="ECO:0000313" key="14">
    <source>
        <dbReference type="Proteomes" id="UP000231279"/>
    </source>
</evidence>
<protein>
    <submittedName>
        <fullName evidence="13">Cytochrome P450 CYP4/CYP19/CYP26 subfamily</fullName>
        <ecNumber evidence="13">1.3.3.9</ecNumber>
    </submittedName>
</protein>
<evidence type="ECO:0000256" key="7">
    <source>
        <dbReference type="ARBA" id="ARBA00023002"/>
    </source>
</evidence>
<evidence type="ECO:0000256" key="5">
    <source>
        <dbReference type="ARBA" id="ARBA00022723"/>
    </source>
</evidence>
<keyword evidence="6" id="KW-1133">Transmembrane helix</keyword>
<comment type="similarity">
    <text evidence="2">Belongs to the cytochrome P450 family.</text>
</comment>
<evidence type="ECO:0000313" key="13">
    <source>
        <dbReference type="EMBL" id="PIN09027.1"/>
    </source>
</evidence>
<dbReference type="Pfam" id="PF00067">
    <property type="entry name" value="p450"/>
    <property type="match status" value="2"/>
</dbReference>